<protein>
    <recommendedName>
        <fullName evidence="4">Glycosyltransferase RgtA/B/C/D-like domain-containing protein</fullName>
    </recommendedName>
</protein>
<feature type="transmembrane region" description="Helical" evidence="1">
    <location>
        <begin position="96"/>
        <end position="115"/>
    </location>
</feature>
<keyword evidence="1" id="KW-1133">Transmembrane helix</keyword>
<dbReference type="EMBL" id="QKYN01000152">
    <property type="protein sequence ID" value="RAG81585.1"/>
    <property type="molecule type" value="Genomic_DNA"/>
</dbReference>
<feature type="transmembrane region" description="Helical" evidence="1">
    <location>
        <begin position="68"/>
        <end position="89"/>
    </location>
</feature>
<name>A0A2X0JX65_9ACTN</name>
<dbReference type="RefSeq" id="WP_111506748.1">
    <property type="nucleotide sequence ID" value="NZ_QKYN01000152.1"/>
</dbReference>
<feature type="transmembrane region" description="Helical" evidence="1">
    <location>
        <begin position="258"/>
        <end position="275"/>
    </location>
</feature>
<dbReference type="Proteomes" id="UP000248889">
    <property type="component" value="Unassembled WGS sequence"/>
</dbReference>
<dbReference type="AlphaFoldDB" id="A0A2X0JX65"/>
<evidence type="ECO:0008006" key="4">
    <source>
        <dbReference type="Google" id="ProtNLM"/>
    </source>
</evidence>
<gene>
    <name evidence="2" type="ORF">DN069_32020</name>
</gene>
<keyword evidence="3" id="KW-1185">Reference proteome</keyword>
<proteinExistence type="predicted"/>
<evidence type="ECO:0000313" key="3">
    <source>
        <dbReference type="Proteomes" id="UP000248889"/>
    </source>
</evidence>
<organism evidence="2 3">
    <name type="scientific">Streptacidiphilus pinicola</name>
    <dbReference type="NCBI Taxonomy" id="2219663"/>
    <lineage>
        <taxon>Bacteria</taxon>
        <taxon>Bacillati</taxon>
        <taxon>Actinomycetota</taxon>
        <taxon>Actinomycetes</taxon>
        <taxon>Kitasatosporales</taxon>
        <taxon>Streptomycetaceae</taxon>
        <taxon>Streptacidiphilus</taxon>
    </lineage>
</organism>
<sequence>MFWIALVAGLYAISQLVFVTPSMGLGWDETVYVSQVSPHLPAEFFSAPRSRGITLVVAPLAAVTHSTVALRVYLSLLSALGLFLALLAWRRVRDTRVLALAGALFASLWVAEYYGPQAMPNLWIALAGLAAVGCFLDALRRPAARPPLLGLAAALAVAALMRPSDAAFLGLPLFCLALLRRRLLPLLAVCGGLLAGTAEWIAEAYARFGGIGERLHLSSLNEGGLGLHWAVGDALRSIDGPILCRPCDVSWNHKPLELAVWWLLLPLLVVGGVLVERRAGRLGAALVPALCGLSVAVPYLFLIDYSAPRFLLPAYALLLVPAASLLAWLVTTGSRRRRRALTAVAGLALAGQLTGQYLQLTQEVAYTVASRADQPYVVPRFARLGLTGNCLLTGEDAEPLGYYTGCRAVETSGNDTNITAARLLREAPHQPTALLLYPGDGVPAYARAWSRHTVVGRDGGTDYVVYLAPRG</sequence>
<reference evidence="2 3" key="1">
    <citation type="submission" date="2018-06" db="EMBL/GenBank/DDBJ databases">
        <title>Streptacidiphilus pinicola sp. nov., isolated from pine grove soil.</title>
        <authorList>
            <person name="Roh S.G."/>
            <person name="Park S."/>
            <person name="Kim M.-K."/>
            <person name="Yun B.-R."/>
            <person name="Park J."/>
            <person name="Kim M.J."/>
            <person name="Kim Y.S."/>
            <person name="Kim S.B."/>
        </authorList>
    </citation>
    <scope>NUCLEOTIDE SEQUENCE [LARGE SCALE GENOMIC DNA]</scope>
    <source>
        <strain evidence="2 3">MMS16-CNU450</strain>
    </source>
</reference>
<accession>A0A2X0JX65</accession>
<keyword evidence="1" id="KW-0472">Membrane</keyword>
<feature type="transmembrane region" description="Helical" evidence="1">
    <location>
        <begin position="282"/>
        <end position="302"/>
    </location>
</feature>
<evidence type="ECO:0000313" key="2">
    <source>
        <dbReference type="EMBL" id="RAG81585.1"/>
    </source>
</evidence>
<keyword evidence="1" id="KW-0812">Transmembrane</keyword>
<evidence type="ECO:0000256" key="1">
    <source>
        <dbReference type="SAM" id="Phobius"/>
    </source>
</evidence>
<feature type="transmembrane region" description="Helical" evidence="1">
    <location>
        <begin position="314"/>
        <end position="331"/>
    </location>
</feature>
<feature type="transmembrane region" description="Helical" evidence="1">
    <location>
        <begin position="121"/>
        <end position="139"/>
    </location>
</feature>
<dbReference type="OrthoDB" id="3458595at2"/>
<comment type="caution">
    <text evidence="2">The sequence shown here is derived from an EMBL/GenBank/DDBJ whole genome shotgun (WGS) entry which is preliminary data.</text>
</comment>